<comment type="caution">
    <text evidence="4">The sequence shown here is derived from an EMBL/GenBank/DDBJ whole genome shotgun (WGS) entry which is preliminary data.</text>
</comment>
<dbReference type="Pfam" id="PF02585">
    <property type="entry name" value="PIG-L"/>
    <property type="match status" value="1"/>
</dbReference>
<feature type="transmembrane region" description="Helical" evidence="3">
    <location>
        <begin position="24"/>
        <end position="44"/>
    </location>
</feature>
<protein>
    <recommendedName>
        <fullName evidence="2">N-acetylglucosaminylphosphatidylinositol deacetylase</fullName>
        <ecNumber evidence="2">3.5.1.89</ecNumber>
    </recommendedName>
</protein>
<dbReference type="AlphaFoldDB" id="A0A9P8FFD2"/>
<feature type="non-terminal residue" evidence="4">
    <location>
        <position position="299"/>
    </location>
</feature>
<dbReference type="InterPro" id="IPR024078">
    <property type="entry name" value="LmbE-like_dom_sf"/>
</dbReference>
<accession>A0A9P8FFD2</accession>
<sequence>LHQSQHRLWKEASNLTEDMEMRGLWWAAVPIIVSILWLYTSVLTSSFPMLRNKRICLLIAHPDDEAMFFAPTVLALTRPELGNHIKILCLSSGDADGLGHIRKQELVKSGLLLGLRNAEDVLVLDDERFPDSMTTTWDSKAIANLLASTFAPKMAKMGPKSSPETSIDVLITFDDTGVSSHPNHISLYYGGLAFLKQIMQKHSGWENPIKMYTLSSVNVARKYASIMDAPLTILRTAFTKKEAGDSPTPLVVVSGVRGYRKAQRAMTNAHESQMRWFRWGWISISRYMVLNDLKKVKVA</sequence>
<keyword evidence="3" id="KW-0812">Transmembrane</keyword>
<dbReference type="PANTHER" id="PTHR12993:SF11">
    <property type="entry name" value="N-ACETYLGLUCOSAMINYL-PHOSPHATIDYLINOSITOL DE-N-ACETYLASE"/>
    <property type="match status" value="1"/>
</dbReference>
<reference evidence="4" key="2">
    <citation type="submission" date="2021-08" db="EMBL/GenBank/DDBJ databases">
        <authorList>
            <person name="Gostincar C."/>
            <person name="Sun X."/>
            <person name="Song Z."/>
            <person name="Gunde-Cimerman N."/>
        </authorList>
    </citation>
    <scope>NUCLEOTIDE SEQUENCE</scope>
    <source>
        <strain evidence="4">EXF-9298</strain>
    </source>
</reference>
<dbReference type="Gene3D" id="3.40.50.10320">
    <property type="entry name" value="LmbE-like"/>
    <property type="match status" value="1"/>
</dbReference>
<proteinExistence type="inferred from homology"/>
<reference evidence="4" key="1">
    <citation type="journal article" date="2021" name="J Fungi (Basel)">
        <title>Virulence traits and population genomics of the black yeast Aureobasidium melanogenum.</title>
        <authorList>
            <person name="Cernosa A."/>
            <person name="Sun X."/>
            <person name="Gostincar C."/>
            <person name="Fang C."/>
            <person name="Gunde-Cimerman N."/>
            <person name="Song Z."/>
        </authorList>
    </citation>
    <scope>NUCLEOTIDE SEQUENCE</scope>
    <source>
        <strain evidence="4">EXF-9298</strain>
    </source>
</reference>
<organism evidence="4 5">
    <name type="scientific">Aureobasidium melanogenum</name>
    <name type="common">Aureobasidium pullulans var. melanogenum</name>
    <dbReference type="NCBI Taxonomy" id="46634"/>
    <lineage>
        <taxon>Eukaryota</taxon>
        <taxon>Fungi</taxon>
        <taxon>Dikarya</taxon>
        <taxon>Ascomycota</taxon>
        <taxon>Pezizomycotina</taxon>
        <taxon>Dothideomycetes</taxon>
        <taxon>Dothideomycetidae</taxon>
        <taxon>Dothideales</taxon>
        <taxon>Saccotheciaceae</taxon>
        <taxon>Aureobasidium</taxon>
    </lineage>
</organism>
<gene>
    <name evidence="4" type="ORF">KCU98_g13826</name>
</gene>
<dbReference type="Proteomes" id="UP000729357">
    <property type="component" value="Unassembled WGS sequence"/>
</dbReference>
<dbReference type="EMBL" id="JAHFXS010002615">
    <property type="protein sequence ID" value="KAG9971517.1"/>
    <property type="molecule type" value="Genomic_DNA"/>
</dbReference>
<dbReference type="PANTHER" id="PTHR12993">
    <property type="entry name" value="N-ACETYLGLUCOSAMINYL-PHOSPHATIDYLINOSITOL DE-N-ACETYLASE-RELATED"/>
    <property type="match status" value="1"/>
</dbReference>
<dbReference type="EC" id="3.5.1.89" evidence="2"/>
<dbReference type="GO" id="GO:0005783">
    <property type="term" value="C:endoplasmic reticulum"/>
    <property type="evidence" value="ECO:0007669"/>
    <property type="project" value="TreeGrafter"/>
</dbReference>
<evidence type="ECO:0000313" key="5">
    <source>
        <dbReference type="Proteomes" id="UP000729357"/>
    </source>
</evidence>
<name>A0A9P8FFD2_AURME</name>
<evidence type="ECO:0000256" key="1">
    <source>
        <dbReference type="ARBA" id="ARBA00006066"/>
    </source>
</evidence>
<evidence type="ECO:0000256" key="3">
    <source>
        <dbReference type="SAM" id="Phobius"/>
    </source>
</evidence>
<keyword evidence="3" id="KW-0472">Membrane</keyword>
<keyword evidence="5" id="KW-1185">Reference proteome</keyword>
<dbReference type="InterPro" id="IPR003737">
    <property type="entry name" value="GlcNAc_PI_deacetylase-related"/>
</dbReference>
<evidence type="ECO:0000313" key="4">
    <source>
        <dbReference type="EMBL" id="KAG9971517.1"/>
    </source>
</evidence>
<keyword evidence="3" id="KW-1133">Transmembrane helix</keyword>
<dbReference type="GO" id="GO:0000225">
    <property type="term" value="F:N-acetylglucosaminylphosphatidylinositol deacetylase activity"/>
    <property type="evidence" value="ECO:0007669"/>
    <property type="project" value="UniProtKB-EC"/>
</dbReference>
<dbReference type="SUPFAM" id="SSF102588">
    <property type="entry name" value="LmbE-like"/>
    <property type="match status" value="1"/>
</dbReference>
<feature type="non-terminal residue" evidence="4">
    <location>
        <position position="1"/>
    </location>
</feature>
<evidence type="ECO:0000256" key="2">
    <source>
        <dbReference type="ARBA" id="ARBA00012176"/>
    </source>
</evidence>
<comment type="similarity">
    <text evidence="1">Belongs to the PIGL family.</text>
</comment>